<proteinExistence type="predicted"/>
<protein>
    <submittedName>
        <fullName evidence="1">Uncharacterized protein</fullName>
    </submittedName>
</protein>
<sequence length="124" mass="14061">MAYQTTPCPCCGYVAASPSPPPSEPPSKKPRFAESMSTLKRQRRGFGLRIPLRRISVQLRHLILRSPFDRSPTGLPYQFIILLQTDFLDYLIESSDFSNMLSALLEFYYMGHASNSLPGLRYGE</sequence>
<keyword evidence="2" id="KW-1185">Reference proteome</keyword>
<comment type="caution">
    <text evidence="1">The sequence shown here is derived from an EMBL/GenBank/DDBJ whole genome shotgun (WGS) entry which is preliminary data.</text>
</comment>
<dbReference type="Proteomes" id="UP000796880">
    <property type="component" value="Unassembled WGS sequence"/>
</dbReference>
<accession>A0A8K0HPE3</accession>
<gene>
    <name evidence="1" type="ORF">FNV43_RR01205</name>
</gene>
<organism evidence="1 2">
    <name type="scientific">Rhamnella rubrinervis</name>
    <dbReference type="NCBI Taxonomy" id="2594499"/>
    <lineage>
        <taxon>Eukaryota</taxon>
        <taxon>Viridiplantae</taxon>
        <taxon>Streptophyta</taxon>
        <taxon>Embryophyta</taxon>
        <taxon>Tracheophyta</taxon>
        <taxon>Spermatophyta</taxon>
        <taxon>Magnoliopsida</taxon>
        <taxon>eudicotyledons</taxon>
        <taxon>Gunneridae</taxon>
        <taxon>Pentapetalae</taxon>
        <taxon>rosids</taxon>
        <taxon>fabids</taxon>
        <taxon>Rosales</taxon>
        <taxon>Rhamnaceae</taxon>
        <taxon>rhamnoid group</taxon>
        <taxon>Rhamneae</taxon>
        <taxon>Rhamnella</taxon>
    </lineage>
</organism>
<name>A0A8K0HPE3_9ROSA</name>
<evidence type="ECO:0000313" key="1">
    <source>
        <dbReference type="EMBL" id="KAF3456552.1"/>
    </source>
</evidence>
<evidence type="ECO:0000313" key="2">
    <source>
        <dbReference type="Proteomes" id="UP000796880"/>
    </source>
</evidence>
<dbReference type="EMBL" id="VOIH02000001">
    <property type="protein sequence ID" value="KAF3456552.1"/>
    <property type="molecule type" value="Genomic_DNA"/>
</dbReference>
<reference evidence="1" key="1">
    <citation type="submission" date="2020-03" db="EMBL/GenBank/DDBJ databases">
        <title>A high-quality chromosome-level genome assembly of a woody plant with both climbing and erect habits, Rhamnella rubrinervis.</title>
        <authorList>
            <person name="Lu Z."/>
            <person name="Yang Y."/>
            <person name="Zhu X."/>
            <person name="Sun Y."/>
        </authorList>
    </citation>
    <scope>NUCLEOTIDE SEQUENCE</scope>
    <source>
        <strain evidence="1">BYM</strain>
        <tissue evidence="1">Leaf</tissue>
    </source>
</reference>
<dbReference type="AlphaFoldDB" id="A0A8K0HPE3"/>